<dbReference type="Pfam" id="PF22725">
    <property type="entry name" value="GFO_IDH_MocA_C3"/>
    <property type="match status" value="1"/>
</dbReference>
<dbReference type="InterPro" id="IPR000683">
    <property type="entry name" value="Gfo/Idh/MocA-like_OxRdtase_N"/>
</dbReference>
<dbReference type="PANTHER" id="PTHR22604">
    <property type="entry name" value="OXIDOREDUCTASES"/>
    <property type="match status" value="1"/>
</dbReference>
<dbReference type="SUPFAM" id="SSF52374">
    <property type="entry name" value="Nucleotidylyl transferase"/>
    <property type="match status" value="1"/>
</dbReference>
<evidence type="ECO:0000259" key="3">
    <source>
        <dbReference type="Pfam" id="PF01408"/>
    </source>
</evidence>
<evidence type="ECO:0000313" key="6">
    <source>
        <dbReference type="EMBL" id="PWF27403.1"/>
    </source>
</evidence>
<dbReference type="Gene3D" id="3.40.50.620">
    <property type="entry name" value="HUPs"/>
    <property type="match status" value="1"/>
</dbReference>
<dbReference type="PANTHER" id="PTHR22604:SF105">
    <property type="entry name" value="TRANS-1,2-DIHYDROBENZENE-1,2-DIOL DEHYDROGENASE"/>
    <property type="match status" value="1"/>
</dbReference>
<feature type="domain" description="Cytidyltransferase-like" evidence="4">
    <location>
        <begin position="5"/>
        <end position="125"/>
    </location>
</feature>
<dbReference type="Pfam" id="PF01467">
    <property type="entry name" value="CTP_transf_like"/>
    <property type="match status" value="1"/>
</dbReference>
<feature type="domain" description="GFO/IDH/MocA-like oxidoreductase" evidence="5">
    <location>
        <begin position="256"/>
        <end position="368"/>
    </location>
</feature>
<evidence type="ECO:0000259" key="4">
    <source>
        <dbReference type="Pfam" id="PF01467"/>
    </source>
</evidence>
<dbReference type="SUPFAM" id="SSF55347">
    <property type="entry name" value="Glyceraldehyde-3-phosphate dehydrogenase-like, C-terminal domain"/>
    <property type="match status" value="1"/>
</dbReference>
<dbReference type="InterPro" id="IPR036291">
    <property type="entry name" value="NAD(P)-bd_dom_sf"/>
</dbReference>
<dbReference type="Gene3D" id="3.40.50.720">
    <property type="entry name" value="NAD(P)-binding Rossmann-like Domain"/>
    <property type="match status" value="1"/>
</dbReference>
<reference evidence="7" key="1">
    <citation type="submission" date="2018-05" db="EMBL/GenBank/DDBJ databases">
        <authorList>
            <person name="Li Y."/>
        </authorList>
    </citation>
    <scope>NUCLEOTIDE SEQUENCE [LARGE SCALE GENOMIC DNA]</scope>
    <source>
        <strain evidence="7">sk1b4</strain>
    </source>
</reference>
<feature type="domain" description="Gfo/Idh/MocA-like oxidoreductase N-terminal" evidence="3">
    <location>
        <begin position="132"/>
        <end position="245"/>
    </location>
</feature>
<dbReference type="NCBIfam" id="TIGR00125">
    <property type="entry name" value="cyt_tran_rel"/>
    <property type="match status" value="1"/>
</dbReference>
<dbReference type="AlphaFoldDB" id="A0A2V1K8F5"/>
<dbReference type="EMBL" id="QETB01000001">
    <property type="protein sequence ID" value="PWF27403.1"/>
    <property type="molecule type" value="Genomic_DNA"/>
</dbReference>
<comment type="similarity">
    <text evidence="1">Belongs to the Gfo/Idh/MocA family.</text>
</comment>
<evidence type="ECO:0000313" key="7">
    <source>
        <dbReference type="Proteomes" id="UP000245283"/>
    </source>
</evidence>
<sequence length="448" mass="50199">MRTVITYGTYDMFHEGHRRLLERARALGDWLIVGVTSDTYDLSRGKLNVRQSALERIENVRKTGLADQVLLEEYAGQKILDIQEWGVDVFAIGSDWVGKFDYLKDYCDVVYLDRTRGVSSTKIRNESLGIHKIGLVGAGSLAEDLVEEARYVSGISIEAVWDSDAALARQLASDMELGWAYEDYSELLNNVDAVYVSTPADQRAHMIRQALECGVHVLSEPPLTLTKHETEQLTKLARERHLVLVEGIRTAYTPGFQRMIAYARSGSIGQIRSVEATLTHPASSTIHSTEEPRNAAAELAVYPVFTVLKLLGGDYTDLRCHILESGPEHPSLLARIDIEYPTAFASVKVGLGVRAENDLEVAGTEGTLYVPAPWWHSQHYETRFDDANENEAFYERLEGDEYRYELAELSTRIRGNGRTAYKLRSEDSVLIAKIVEDIRESAHISSSI</sequence>
<organism evidence="6 7">
    <name type="scientific">Ancrocorticia populi</name>
    <dbReference type="NCBI Taxonomy" id="2175228"/>
    <lineage>
        <taxon>Bacteria</taxon>
        <taxon>Bacillati</taxon>
        <taxon>Actinomycetota</taxon>
        <taxon>Actinomycetes</taxon>
        <taxon>Actinomycetales</taxon>
        <taxon>Actinomycetaceae</taxon>
        <taxon>Ancrocorticia</taxon>
    </lineage>
</organism>
<name>A0A2V1K8F5_9ACTO</name>
<keyword evidence="6" id="KW-0548">Nucleotidyltransferase</keyword>
<dbReference type="Pfam" id="PF01408">
    <property type="entry name" value="GFO_IDH_MocA"/>
    <property type="match status" value="1"/>
</dbReference>
<dbReference type="Proteomes" id="UP000245283">
    <property type="component" value="Unassembled WGS sequence"/>
</dbReference>
<protein>
    <submittedName>
        <fullName evidence="6">Glycerol-3-phosphate cytidylyltransferase</fullName>
    </submittedName>
</protein>
<dbReference type="RefSeq" id="WP_109092903.1">
    <property type="nucleotide sequence ID" value="NZ_QETB01000001.1"/>
</dbReference>
<dbReference type="Gene3D" id="3.30.360.10">
    <property type="entry name" value="Dihydrodipicolinate Reductase, domain 2"/>
    <property type="match status" value="1"/>
</dbReference>
<evidence type="ECO:0000256" key="1">
    <source>
        <dbReference type="ARBA" id="ARBA00010928"/>
    </source>
</evidence>
<keyword evidence="6" id="KW-0808">Transferase</keyword>
<dbReference type="OrthoDB" id="9815825at2"/>
<dbReference type="InterPro" id="IPR014729">
    <property type="entry name" value="Rossmann-like_a/b/a_fold"/>
</dbReference>
<dbReference type="GO" id="GO:0016779">
    <property type="term" value="F:nucleotidyltransferase activity"/>
    <property type="evidence" value="ECO:0007669"/>
    <property type="project" value="UniProtKB-KW"/>
</dbReference>
<dbReference type="SUPFAM" id="SSF51735">
    <property type="entry name" value="NAD(P)-binding Rossmann-fold domains"/>
    <property type="match status" value="1"/>
</dbReference>
<dbReference type="GO" id="GO:0016491">
    <property type="term" value="F:oxidoreductase activity"/>
    <property type="evidence" value="ECO:0007669"/>
    <property type="project" value="UniProtKB-KW"/>
</dbReference>
<dbReference type="InterPro" id="IPR050984">
    <property type="entry name" value="Gfo/Idh/MocA_domain"/>
</dbReference>
<keyword evidence="7" id="KW-1185">Reference proteome</keyword>
<dbReference type="GO" id="GO:0000166">
    <property type="term" value="F:nucleotide binding"/>
    <property type="evidence" value="ECO:0007669"/>
    <property type="project" value="InterPro"/>
</dbReference>
<keyword evidence="2" id="KW-0560">Oxidoreductase</keyword>
<comment type="caution">
    <text evidence="6">The sequence shown here is derived from an EMBL/GenBank/DDBJ whole genome shotgun (WGS) entry which is preliminary data.</text>
</comment>
<dbReference type="InterPro" id="IPR004821">
    <property type="entry name" value="Cyt_trans-like"/>
</dbReference>
<accession>A0A2V1K8F5</accession>
<dbReference type="InterPro" id="IPR055170">
    <property type="entry name" value="GFO_IDH_MocA-like_dom"/>
</dbReference>
<gene>
    <name evidence="6" type="ORF">DD236_03180</name>
</gene>
<evidence type="ECO:0000259" key="5">
    <source>
        <dbReference type="Pfam" id="PF22725"/>
    </source>
</evidence>
<proteinExistence type="inferred from homology"/>
<evidence type="ECO:0000256" key="2">
    <source>
        <dbReference type="ARBA" id="ARBA00023002"/>
    </source>
</evidence>